<feature type="transmembrane region" description="Helical" evidence="2">
    <location>
        <begin position="98"/>
        <end position="120"/>
    </location>
</feature>
<dbReference type="AlphaFoldDB" id="A0A0J6YLN1"/>
<reference evidence="3 4" key="1">
    <citation type="journal article" date="2015" name="Genome Biol. Evol.">
        <title>Characterization of Three Mycobacterium spp. with Potential Use in Bioremediation by Genome Sequencing and Comparative Genomics.</title>
        <authorList>
            <person name="Das S."/>
            <person name="Pettersson B.M."/>
            <person name="Behra P.R."/>
            <person name="Ramesh M."/>
            <person name="Dasgupta S."/>
            <person name="Bhattacharya A."/>
            <person name="Kirsebom L.A."/>
        </authorList>
    </citation>
    <scope>NUCLEOTIDE SEQUENCE [LARGE SCALE GENOMIC DNA]</scope>
    <source>
        <strain evidence="3 4">DSM 44075</strain>
    </source>
</reference>
<dbReference type="EMBL" id="JYNU01000025">
    <property type="protein sequence ID" value="KMO73681.1"/>
    <property type="molecule type" value="Genomic_DNA"/>
</dbReference>
<feature type="compositionally biased region" description="Polar residues" evidence="1">
    <location>
        <begin position="255"/>
        <end position="265"/>
    </location>
</feature>
<feature type="compositionally biased region" description="Low complexity" evidence="1">
    <location>
        <begin position="271"/>
        <end position="283"/>
    </location>
</feature>
<evidence type="ECO:0000256" key="2">
    <source>
        <dbReference type="SAM" id="Phobius"/>
    </source>
</evidence>
<accession>A0A0J6YLN1</accession>
<name>A0A0J6YLN1_9MYCO</name>
<organism evidence="3 4">
    <name type="scientific">Mycolicibacterium obuense</name>
    <dbReference type="NCBI Taxonomy" id="1807"/>
    <lineage>
        <taxon>Bacteria</taxon>
        <taxon>Bacillati</taxon>
        <taxon>Actinomycetota</taxon>
        <taxon>Actinomycetes</taxon>
        <taxon>Mycobacteriales</taxon>
        <taxon>Mycobacteriaceae</taxon>
        <taxon>Mycolicibacterium</taxon>
    </lineage>
</organism>
<keyword evidence="2" id="KW-0812">Transmembrane</keyword>
<sequence length="283" mass="28848">MDVVQSGLLVGLRRARFTLSYAVLVSAVTAAMLRMDPAMHDALIRHASTNLHNLSRGRFGTLISSAFVVDAGPIYLWLPGLVCLLLVAELTLGGSRTALMFATGHIGATLLVAVGLVAAVKLEWLSASIARASDVGMSYGAMAVVGVLTAALPARWRAAWIGFWSAAAVVVVTGGGGFTDVGHVVALGLGMVVSTRFRAPARWTAPTAALLCVGSAFAFLMLADGLVGVIEGGAWGTAGALAAAGVERLRHGSHTNASADAVTQSERQDCGGSPSSSPGASHS</sequence>
<feature type="region of interest" description="Disordered" evidence="1">
    <location>
        <begin position="255"/>
        <end position="283"/>
    </location>
</feature>
<proteinExistence type="predicted"/>
<protein>
    <recommendedName>
        <fullName evidence="5">Transmembrane protein</fullName>
    </recommendedName>
</protein>
<dbReference type="Pfam" id="PF20401">
    <property type="entry name" value="Rhomboid_2"/>
    <property type="match status" value="1"/>
</dbReference>
<feature type="transmembrane region" description="Helical" evidence="2">
    <location>
        <begin position="158"/>
        <end position="191"/>
    </location>
</feature>
<evidence type="ECO:0008006" key="5">
    <source>
        <dbReference type="Google" id="ProtNLM"/>
    </source>
</evidence>
<dbReference type="Proteomes" id="UP000036313">
    <property type="component" value="Unassembled WGS sequence"/>
</dbReference>
<keyword evidence="2" id="KW-1133">Transmembrane helix</keyword>
<feature type="transmembrane region" description="Helical" evidence="2">
    <location>
        <begin position="203"/>
        <end position="223"/>
    </location>
</feature>
<keyword evidence="2" id="KW-0472">Membrane</keyword>
<evidence type="ECO:0000313" key="4">
    <source>
        <dbReference type="Proteomes" id="UP000036313"/>
    </source>
</evidence>
<evidence type="ECO:0000313" key="3">
    <source>
        <dbReference type="EMBL" id="KMO73681.1"/>
    </source>
</evidence>
<comment type="caution">
    <text evidence="3">The sequence shown here is derived from an EMBL/GenBank/DDBJ whole genome shotgun (WGS) entry which is preliminary data.</text>
</comment>
<feature type="transmembrane region" description="Helical" evidence="2">
    <location>
        <begin position="132"/>
        <end position="152"/>
    </location>
</feature>
<dbReference type="InterPro" id="IPR046862">
    <property type="entry name" value="Rhomboid_2"/>
</dbReference>
<gene>
    <name evidence="3" type="ORF">MOBUDSM44075_03755</name>
</gene>
<feature type="transmembrane region" description="Helical" evidence="2">
    <location>
        <begin position="15"/>
        <end position="33"/>
    </location>
</feature>
<evidence type="ECO:0000256" key="1">
    <source>
        <dbReference type="SAM" id="MobiDB-lite"/>
    </source>
</evidence>